<keyword evidence="1" id="KW-0175">Coiled coil</keyword>
<sequence>MEELHKHVDLLQQELEQERELALKYYSLCSTLTFAVDEKKLELELEQKARLEAHDTLVEQKKRLEEDLAKERAANEATISDLASQLAQLEAEHKAQLINNPEIAKWRDECAIAKRELELAKQDAQDFELERNLAREESERWRDANEIRKFEVAEKTVLIEFASRERAELAAQVTALRAVIEEKTELHLAREKELSTQLAAVEQRLEEVRNQLTAERDARGEEQRLHAALRY</sequence>
<proteinExistence type="predicted"/>
<feature type="coiled-coil region" evidence="1">
    <location>
        <begin position="191"/>
        <end position="218"/>
    </location>
</feature>
<keyword evidence="3" id="KW-1185">Reference proteome</keyword>
<dbReference type="AlphaFoldDB" id="L8H3T9"/>
<name>L8H3T9_ACACF</name>
<evidence type="ECO:0000256" key="1">
    <source>
        <dbReference type="SAM" id="Coils"/>
    </source>
</evidence>
<protein>
    <submittedName>
        <fullName evidence="2">Uncharacterized protein</fullName>
    </submittedName>
</protein>
<reference evidence="2 3" key="1">
    <citation type="journal article" date="2013" name="Genome Biol.">
        <title>Genome of Acanthamoeba castellanii highlights extensive lateral gene transfer and early evolution of tyrosine kinase signaling.</title>
        <authorList>
            <person name="Clarke M."/>
            <person name="Lohan A.J."/>
            <person name="Liu B."/>
            <person name="Lagkouvardos I."/>
            <person name="Roy S."/>
            <person name="Zafar N."/>
            <person name="Bertelli C."/>
            <person name="Schilde C."/>
            <person name="Kianianmomeni A."/>
            <person name="Burglin T.R."/>
            <person name="Frech C."/>
            <person name="Turcotte B."/>
            <person name="Kopec K.O."/>
            <person name="Synnott J.M."/>
            <person name="Choo C."/>
            <person name="Paponov I."/>
            <person name="Finkler A."/>
            <person name="Soon Heng Tan C."/>
            <person name="Hutchins A.P."/>
            <person name="Weinmeier T."/>
            <person name="Rattei T."/>
            <person name="Chu J.S."/>
            <person name="Gimenez G."/>
            <person name="Irimia M."/>
            <person name="Rigden D.J."/>
            <person name="Fitzpatrick D.A."/>
            <person name="Lorenzo-Morales J."/>
            <person name="Bateman A."/>
            <person name="Chiu C.H."/>
            <person name="Tang P."/>
            <person name="Hegemann P."/>
            <person name="Fromm H."/>
            <person name="Raoult D."/>
            <person name="Greub G."/>
            <person name="Miranda-Saavedra D."/>
            <person name="Chen N."/>
            <person name="Nash P."/>
            <person name="Ginger M.L."/>
            <person name="Horn M."/>
            <person name="Schaap P."/>
            <person name="Caler L."/>
            <person name="Loftus B."/>
        </authorList>
    </citation>
    <scope>NUCLEOTIDE SEQUENCE [LARGE SCALE GENOMIC DNA]</scope>
    <source>
        <strain evidence="2 3">Neff</strain>
    </source>
</reference>
<evidence type="ECO:0000313" key="2">
    <source>
        <dbReference type="EMBL" id="ELR19403.1"/>
    </source>
</evidence>
<dbReference type="Proteomes" id="UP000011083">
    <property type="component" value="Unassembled WGS sequence"/>
</dbReference>
<dbReference type="VEuPathDB" id="AmoebaDB:ACA1_266290"/>
<dbReference type="KEGG" id="acan:ACA1_266290"/>
<gene>
    <name evidence="2" type="ORF">ACA1_266290</name>
</gene>
<accession>L8H3T9</accession>
<dbReference type="RefSeq" id="XP_004341489.1">
    <property type="nucleotide sequence ID" value="XM_004341441.1"/>
</dbReference>
<dbReference type="EMBL" id="KB007933">
    <property type="protein sequence ID" value="ELR19403.1"/>
    <property type="molecule type" value="Genomic_DNA"/>
</dbReference>
<feature type="coiled-coil region" evidence="1">
    <location>
        <begin position="54"/>
        <end position="137"/>
    </location>
</feature>
<evidence type="ECO:0000313" key="3">
    <source>
        <dbReference type="Proteomes" id="UP000011083"/>
    </source>
</evidence>
<organism evidence="2 3">
    <name type="scientific">Acanthamoeba castellanii (strain ATCC 30010 / Neff)</name>
    <dbReference type="NCBI Taxonomy" id="1257118"/>
    <lineage>
        <taxon>Eukaryota</taxon>
        <taxon>Amoebozoa</taxon>
        <taxon>Discosea</taxon>
        <taxon>Longamoebia</taxon>
        <taxon>Centramoebida</taxon>
        <taxon>Acanthamoebidae</taxon>
        <taxon>Acanthamoeba</taxon>
    </lineage>
</organism>
<dbReference type="GeneID" id="14920182"/>